<dbReference type="GO" id="GO:0045454">
    <property type="term" value="P:cell redox homeostasis"/>
    <property type="evidence" value="ECO:0007669"/>
    <property type="project" value="TreeGrafter"/>
</dbReference>
<dbReference type="Proteomes" id="UP001164706">
    <property type="component" value="Chromosome"/>
</dbReference>
<protein>
    <recommendedName>
        <fullName evidence="3">thioredoxin-dependent peroxiredoxin</fullName>
        <ecNumber evidence="3">1.11.1.24</ecNumber>
    </recommendedName>
    <alternativeName>
        <fullName evidence="11">Bacterioferritin comigratory protein</fullName>
    </alternativeName>
    <alternativeName>
        <fullName evidence="9">Thioredoxin peroxidase</fullName>
    </alternativeName>
</protein>
<evidence type="ECO:0000256" key="4">
    <source>
        <dbReference type="ARBA" id="ARBA00022559"/>
    </source>
</evidence>
<sequence>MPQPEIGDTAPDFTLPGVVVDGQDALPRHFSLREQRGAPLVLAFYPADASPGCTAQLCNYQSELAGFEALGATVWAISRQSTESHESFARKQGLAFPLLADERGDVVDAYGVGMFGVGVRRSIFIIDADGVVRWKHVALLGVTYQSASVIRAELERITGPGADGAARSSAAS</sequence>
<evidence type="ECO:0000313" key="15">
    <source>
        <dbReference type="EMBL" id="WAB81768.1"/>
    </source>
</evidence>
<name>A0A9E8MLM5_9MICO</name>
<evidence type="ECO:0000256" key="8">
    <source>
        <dbReference type="ARBA" id="ARBA00023284"/>
    </source>
</evidence>
<accession>A0A9E8MLM5</accession>
<dbReference type="InterPro" id="IPR024706">
    <property type="entry name" value="Peroxiredoxin_AhpC-typ"/>
</dbReference>
<dbReference type="SUPFAM" id="SSF52833">
    <property type="entry name" value="Thioredoxin-like"/>
    <property type="match status" value="1"/>
</dbReference>
<dbReference type="Pfam" id="PF00578">
    <property type="entry name" value="AhpC-TSA"/>
    <property type="match status" value="1"/>
</dbReference>
<dbReference type="GO" id="GO:0005737">
    <property type="term" value="C:cytoplasm"/>
    <property type="evidence" value="ECO:0007669"/>
    <property type="project" value="TreeGrafter"/>
</dbReference>
<proteinExistence type="inferred from homology"/>
<dbReference type="RefSeq" id="WP_267781556.1">
    <property type="nucleotide sequence ID" value="NZ_CP113089.1"/>
</dbReference>
<dbReference type="PANTHER" id="PTHR42801:SF4">
    <property type="entry name" value="AHPC_TSA FAMILY PROTEIN"/>
    <property type="match status" value="1"/>
</dbReference>
<keyword evidence="16" id="KW-1185">Reference proteome</keyword>
<dbReference type="GO" id="GO:0008379">
    <property type="term" value="F:thioredoxin peroxidase activity"/>
    <property type="evidence" value="ECO:0007669"/>
    <property type="project" value="TreeGrafter"/>
</dbReference>
<keyword evidence="7" id="KW-1015">Disulfide bond</keyword>
<keyword evidence="5" id="KW-0049">Antioxidant</keyword>
<evidence type="ECO:0000256" key="11">
    <source>
        <dbReference type="ARBA" id="ARBA00041373"/>
    </source>
</evidence>
<dbReference type="KEGG" id="mdb:OVN18_01745"/>
<dbReference type="EC" id="1.11.1.24" evidence="3"/>
<dbReference type="InterPro" id="IPR050924">
    <property type="entry name" value="Peroxiredoxin_BCP/PrxQ"/>
</dbReference>
<evidence type="ECO:0000256" key="5">
    <source>
        <dbReference type="ARBA" id="ARBA00022862"/>
    </source>
</evidence>
<keyword evidence="8" id="KW-0676">Redox-active center</keyword>
<dbReference type="EMBL" id="CP113089">
    <property type="protein sequence ID" value="WAB81768.1"/>
    <property type="molecule type" value="Genomic_DNA"/>
</dbReference>
<evidence type="ECO:0000256" key="2">
    <source>
        <dbReference type="ARBA" id="ARBA00011245"/>
    </source>
</evidence>
<dbReference type="GO" id="GO:0034599">
    <property type="term" value="P:cellular response to oxidative stress"/>
    <property type="evidence" value="ECO:0007669"/>
    <property type="project" value="TreeGrafter"/>
</dbReference>
<feature type="domain" description="Thioredoxin" evidence="14">
    <location>
        <begin position="4"/>
        <end position="159"/>
    </location>
</feature>
<evidence type="ECO:0000256" key="6">
    <source>
        <dbReference type="ARBA" id="ARBA00023002"/>
    </source>
</evidence>
<evidence type="ECO:0000256" key="13">
    <source>
        <dbReference type="PIRSR" id="PIRSR000239-1"/>
    </source>
</evidence>
<evidence type="ECO:0000259" key="14">
    <source>
        <dbReference type="PROSITE" id="PS51352"/>
    </source>
</evidence>
<dbReference type="PROSITE" id="PS51352">
    <property type="entry name" value="THIOREDOXIN_2"/>
    <property type="match status" value="1"/>
</dbReference>
<dbReference type="InterPro" id="IPR013766">
    <property type="entry name" value="Thioredoxin_domain"/>
</dbReference>
<evidence type="ECO:0000256" key="10">
    <source>
        <dbReference type="ARBA" id="ARBA00038489"/>
    </source>
</evidence>
<dbReference type="AlphaFoldDB" id="A0A9E8MLM5"/>
<feature type="active site" description="Cysteine sulfenic acid (-SOH) intermediate; for peroxidase activity" evidence="13">
    <location>
        <position position="53"/>
    </location>
</feature>
<organism evidence="15 16">
    <name type="scientific">Microcella daejeonensis</name>
    <dbReference type="NCBI Taxonomy" id="2994971"/>
    <lineage>
        <taxon>Bacteria</taxon>
        <taxon>Bacillati</taxon>
        <taxon>Actinomycetota</taxon>
        <taxon>Actinomycetes</taxon>
        <taxon>Micrococcales</taxon>
        <taxon>Microbacteriaceae</taxon>
        <taxon>Microcella</taxon>
    </lineage>
</organism>
<dbReference type="InterPro" id="IPR036249">
    <property type="entry name" value="Thioredoxin-like_sf"/>
</dbReference>
<keyword evidence="4" id="KW-0575">Peroxidase</keyword>
<comment type="catalytic activity">
    <reaction evidence="12">
        <text>a hydroperoxide + [thioredoxin]-dithiol = an alcohol + [thioredoxin]-disulfide + H2O</text>
        <dbReference type="Rhea" id="RHEA:62620"/>
        <dbReference type="Rhea" id="RHEA-COMP:10698"/>
        <dbReference type="Rhea" id="RHEA-COMP:10700"/>
        <dbReference type="ChEBI" id="CHEBI:15377"/>
        <dbReference type="ChEBI" id="CHEBI:29950"/>
        <dbReference type="ChEBI" id="CHEBI:30879"/>
        <dbReference type="ChEBI" id="CHEBI:35924"/>
        <dbReference type="ChEBI" id="CHEBI:50058"/>
        <dbReference type="EC" id="1.11.1.24"/>
    </reaction>
</comment>
<gene>
    <name evidence="15" type="ORF">OVN18_01745</name>
</gene>
<dbReference type="InterPro" id="IPR000866">
    <property type="entry name" value="AhpC/TSA"/>
</dbReference>
<evidence type="ECO:0000256" key="9">
    <source>
        <dbReference type="ARBA" id="ARBA00032824"/>
    </source>
</evidence>
<dbReference type="Gene3D" id="3.40.30.10">
    <property type="entry name" value="Glutaredoxin"/>
    <property type="match status" value="1"/>
</dbReference>
<keyword evidence="6" id="KW-0560">Oxidoreductase</keyword>
<dbReference type="PIRSF" id="PIRSF000239">
    <property type="entry name" value="AHPC"/>
    <property type="match status" value="1"/>
</dbReference>
<evidence type="ECO:0000256" key="3">
    <source>
        <dbReference type="ARBA" id="ARBA00013017"/>
    </source>
</evidence>
<dbReference type="PANTHER" id="PTHR42801">
    <property type="entry name" value="THIOREDOXIN-DEPENDENT PEROXIDE REDUCTASE"/>
    <property type="match status" value="1"/>
</dbReference>
<evidence type="ECO:0000256" key="1">
    <source>
        <dbReference type="ARBA" id="ARBA00003330"/>
    </source>
</evidence>
<evidence type="ECO:0000256" key="7">
    <source>
        <dbReference type="ARBA" id="ARBA00023157"/>
    </source>
</evidence>
<reference evidence="15" key="1">
    <citation type="submission" date="2022-11" db="EMBL/GenBank/DDBJ databases">
        <title>Description of Microcella daejonensis nov. sp, isolated from riverside soil.</title>
        <authorList>
            <person name="Molina K.M."/>
            <person name="Kim S.B."/>
        </authorList>
    </citation>
    <scope>NUCLEOTIDE SEQUENCE</scope>
    <source>
        <strain evidence="15">MMS21-STM12</strain>
    </source>
</reference>
<dbReference type="CDD" id="cd03017">
    <property type="entry name" value="PRX_BCP"/>
    <property type="match status" value="1"/>
</dbReference>
<evidence type="ECO:0000313" key="16">
    <source>
        <dbReference type="Proteomes" id="UP001164706"/>
    </source>
</evidence>
<comment type="function">
    <text evidence="1">Thiol-specific peroxidase that catalyzes the reduction of hydrogen peroxide and organic hydroperoxides to water and alcohols, respectively. Plays a role in cell protection against oxidative stress by detoxifying peroxides and as sensor of hydrogen peroxide-mediated signaling events.</text>
</comment>
<comment type="subunit">
    <text evidence="2">Monomer.</text>
</comment>
<comment type="similarity">
    <text evidence="10">Belongs to the peroxiredoxin family. BCP/PrxQ subfamily.</text>
</comment>
<evidence type="ECO:0000256" key="12">
    <source>
        <dbReference type="ARBA" id="ARBA00049091"/>
    </source>
</evidence>